<dbReference type="AlphaFoldDB" id="A0A4Y6Q1F1"/>
<feature type="compositionally biased region" description="Low complexity" evidence="2">
    <location>
        <begin position="54"/>
        <end position="69"/>
    </location>
</feature>
<keyword evidence="1" id="KW-0802">TPR repeat</keyword>
<name>A0A4Y6Q1F1_PERCE</name>
<dbReference type="InterPro" id="IPR036869">
    <property type="entry name" value="J_dom_sf"/>
</dbReference>
<dbReference type="RefSeq" id="WP_141200855.1">
    <property type="nucleotide sequence ID" value="NZ_CP041186.1"/>
</dbReference>
<organism evidence="4 5">
    <name type="scientific">Persicimonas caeni</name>
    <dbReference type="NCBI Taxonomy" id="2292766"/>
    <lineage>
        <taxon>Bacteria</taxon>
        <taxon>Deltaproteobacteria</taxon>
        <taxon>Bradymonadales</taxon>
        <taxon>Bradymonadaceae</taxon>
        <taxon>Persicimonas</taxon>
    </lineage>
</organism>
<feature type="repeat" description="TPR" evidence="1">
    <location>
        <begin position="692"/>
        <end position="725"/>
    </location>
</feature>
<dbReference type="InterPro" id="IPR019734">
    <property type="entry name" value="TPR_rpt"/>
</dbReference>
<sequence>MAGDLKDTTFQALRDRLRAVITSEFEQMAPSDVASVLESLAAELGNEDIEDIAEASSSQVESSSHTSAALEEQPVSVKRGGWTESLTSRLSQPAVPSQTSRSGGLRQVVLRAETPDAVAALLYQAVEVGAIFVAFADAPKLNDLINVELEFPESQFAVETQGRVVHTSSAGTAVEVSQLDREDRAALEAIYEDHREHLDKSRAPGAVEPSEESYADTREVELSETSEDSDVSSPKNVSVRRTLQGPPPVRMASISSSTVDTEESKDNAFERHKRPSTSVVLGALSPQSRRGDFSVRRSVELTDPDLRVLTSTQRALRDDPWAGKTFGPEASWIEPASDPDRVETLAEERIIDVLLQLSGSGFTGLLEIEGDNVKRQVYFDGGLTVEMTRKPRTPREELGPMLHMADRIDEQQLGMAAAHADENDTTFERSLLELEILDHDRIRHAIAGRITYLLRQTCEVKDGEVRVYDSDSLPAGYLPAPPLRVHVPVERIIFKRLFERLKLLETDERDVLVAEQLDTYPEVAPGERDRLERAVLAEEHSRLVDRIVSGRRRLREVFTESNLSPAETFAVVYALHRMGVLRFDTSLHQTIVRERFRENVTVKYLSVHKASYFEVLNVHWSSYDEVVEKAYKELIEQFDPASVPEAMEPEVHQRVREIRDRIESAYQVLAEREQRHGYRKRIMPEYKLAHAIPLFMKQAELAERRSHWSEALDSLRRVLEIEPDNDKAQLRYARIQDLQDGRLSANPAESSF</sequence>
<evidence type="ECO:0000313" key="4">
    <source>
        <dbReference type="EMBL" id="QDG54411.1"/>
    </source>
</evidence>
<dbReference type="Proteomes" id="UP000315995">
    <property type="component" value="Chromosome"/>
</dbReference>
<proteinExistence type="predicted"/>
<dbReference type="OrthoDB" id="5478125at2"/>
<feature type="compositionally biased region" description="Polar residues" evidence="2">
    <location>
        <begin position="231"/>
        <end position="241"/>
    </location>
</feature>
<protein>
    <recommendedName>
        <fullName evidence="3">J domain-containing protein</fullName>
    </recommendedName>
</protein>
<dbReference type="Gene3D" id="1.10.287.110">
    <property type="entry name" value="DnaJ domain"/>
    <property type="match status" value="1"/>
</dbReference>
<evidence type="ECO:0000256" key="1">
    <source>
        <dbReference type="PROSITE-ProRule" id="PRU00339"/>
    </source>
</evidence>
<feature type="region of interest" description="Disordered" evidence="2">
    <location>
        <begin position="54"/>
        <end position="75"/>
    </location>
</feature>
<feature type="region of interest" description="Disordered" evidence="2">
    <location>
        <begin position="195"/>
        <end position="276"/>
    </location>
</feature>
<feature type="domain" description="J" evidence="3">
    <location>
        <begin position="611"/>
        <end position="682"/>
    </location>
</feature>
<evidence type="ECO:0000256" key="2">
    <source>
        <dbReference type="SAM" id="MobiDB-lite"/>
    </source>
</evidence>
<evidence type="ECO:0000259" key="3">
    <source>
        <dbReference type="PROSITE" id="PS50076"/>
    </source>
</evidence>
<gene>
    <name evidence="4" type="ORF">FIV42_27800</name>
</gene>
<dbReference type="EMBL" id="CP041186">
    <property type="protein sequence ID" value="QDG54411.1"/>
    <property type="molecule type" value="Genomic_DNA"/>
</dbReference>
<keyword evidence="5" id="KW-1185">Reference proteome</keyword>
<evidence type="ECO:0000313" key="5">
    <source>
        <dbReference type="Proteomes" id="UP000315995"/>
    </source>
</evidence>
<accession>A0A5B8YCF7</accession>
<dbReference type="PROSITE" id="PS50005">
    <property type="entry name" value="TPR"/>
    <property type="match status" value="1"/>
</dbReference>
<dbReference type="InterPro" id="IPR001623">
    <property type="entry name" value="DnaJ_domain"/>
</dbReference>
<accession>A0A4Y6Q1F1</accession>
<dbReference type="SUPFAM" id="SSF46565">
    <property type="entry name" value="Chaperone J-domain"/>
    <property type="match status" value="1"/>
</dbReference>
<dbReference type="PROSITE" id="PS50076">
    <property type="entry name" value="DNAJ_2"/>
    <property type="match status" value="1"/>
</dbReference>
<reference evidence="4 5" key="1">
    <citation type="submission" date="2019-06" db="EMBL/GenBank/DDBJ databases">
        <title>Persicimonas caeni gen. nov., sp. nov., a predatory bacterium isolated from solar saltern.</title>
        <authorList>
            <person name="Wang S."/>
        </authorList>
    </citation>
    <scope>NUCLEOTIDE SEQUENCE [LARGE SCALE GENOMIC DNA]</scope>
    <source>
        <strain evidence="4 5">YN101</strain>
    </source>
</reference>